<accession>A0A3E1K627</accession>
<feature type="transmembrane region" description="Helical" evidence="1">
    <location>
        <begin position="148"/>
        <end position="168"/>
    </location>
</feature>
<organism evidence="2 3">
    <name type="scientific">Wenzhouxiangella sediminis</name>
    <dbReference type="NCBI Taxonomy" id="1792836"/>
    <lineage>
        <taxon>Bacteria</taxon>
        <taxon>Pseudomonadati</taxon>
        <taxon>Pseudomonadota</taxon>
        <taxon>Gammaproteobacteria</taxon>
        <taxon>Chromatiales</taxon>
        <taxon>Wenzhouxiangellaceae</taxon>
        <taxon>Wenzhouxiangella</taxon>
    </lineage>
</organism>
<protein>
    <recommendedName>
        <fullName evidence="4">DUF4013 domain-containing protein</fullName>
    </recommendedName>
</protein>
<dbReference type="Proteomes" id="UP000260351">
    <property type="component" value="Unassembled WGS sequence"/>
</dbReference>
<keyword evidence="1" id="KW-0472">Membrane</keyword>
<evidence type="ECO:0000313" key="2">
    <source>
        <dbReference type="EMBL" id="RFF29418.1"/>
    </source>
</evidence>
<reference evidence="2 3" key="1">
    <citation type="submission" date="2018-08" db="EMBL/GenBank/DDBJ databases">
        <title>Wenzhouxiangella salilacus sp. nov., a novel bacterium isolated from a saline lake in Xinjiang Province, China.</title>
        <authorList>
            <person name="Han S."/>
        </authorList>
    </citation>
    <scope>NUCLEOTIDE SEQUENCE [LARGE SCALE GENOMIC DNA]</scope>
    <source>
        <strain evidence="2 3">XDB06</strain>
    </source>
</reference>
<proteinExistence type="predicted"/>
<keyword evidence="3" id="KW-1185">Reference proteome</keyword>
<feature type="transmembrane region" description="Helical" evidence="1">
    <location>
        <begin position="174"/>
        <end position="193"/>
    </location>
</feature>
<comment type="caution">
    <text evidence="2">The sequence shown here is derived from an EMBL/GenBank/DDBJ whole genome shotgun (WGS) entry which is preliminary data.</text>
</comment>
<feature type="transmembrane region" description="Helical" evidence="1">
    <location>
        <begin position="106"/>
        <end position="127"/>
    </location>
</feature>
<evidence type="ECO:0008006" key="4">
    <source>
        <dbReference type="Google" id="ProtNLM"/>
    </source>
</evidence>
<feature type="transmembrane region" description="Helical" evidence="1">
    <location>
        <begin position="25"/>
        <end position="42"/>
    </location>
</feature>
<keyword evidence="1" id="KW-1133">Transmembrane helix</keyword>
<keyword evidence="1" id="KW-0812">Transmembrane</keyword>
<evidence type="ECO:0000256" key="1">
    <source>
        <dbReference type="SAM" id="Phobius"/>
    </source>
</evidence>
<dbReference type="EMBL" id="QUZK01000047">
    <property type="protein sequence ID" value="RFF29418.1"/>
    <property type="molecule type" value="Genomic_DNA"/>
</dbReference>
<dbReference type="AlphaFoldDB" id="A0A3E1K627"/>
<sequence>MMVLLFAVEILVQVGVPSVGIPVSKWVLGLLGGVCWLALDRLDIDGRLRLFDAARRVGRRWPALAGLALISLFVYLLQVAVGWLVLGPGAIDLLVFASPDAGVAASSWELGLIFSAGVPFSTLLMFAPPMLLIEGMSEGRSVVASVRLVLRHAVPMGLLALLTMILVFLAPATFLLPVLLTGPWLLCVGLVAFRDIARQSREALWR</sequence>
<name>A0A3E1K627_9GAMM</name>
<gene>
    <name evidence="2" type="ORF">DZC52_13325</name>
</gene>
<feature type="transmembrane region" description="Helical" evidence="1">
    <location>
        <begin position="63"/>
        <end position="86"/>
    </location>
</feature>
<evidence type="ECO:0000313" key="3">
    <source>
        <dbReference type="Proteomes" id="UP000260351"/>
    </source>
</evidence>